<gene>
    <name evidence="2" type="ORF">DKG77_00770</name>
</gene>
<dbReference type="AlphaFoldDB" id="A0A316KZX4"/>
<comment type="caution">
    <text evidence="2">The sequence shown here is derived from an EMBL/GenBank/DDBJ whole genome shotgun (WGS) entry which is preliminary data.</text>
</comment>
<evidence type="ECO:0000313" key="2">
    <source>
        <dbReference type="EMBL" id="PWL39404.1"/>
    </source>
</evidence>
<evidence type="ECO:0008006" key="4">
    <source>
        <dbReference type="Google" id="ProtNLM"/>
    </source>
</evidence>
<sequence>MSSFNCPLTITKPYPRGIVSLLFLVCALLLSSSSAGQSQNRERIFFDSEMDQKNIPSFEIFSVYPNGTGLRQHTFDAVPRRANSSPRFSPDGKHVIFGTYKYGGYKIAIANSDFTKQRKFTKGPHYTYVGSWSPNGKKVAYNKVDTERAPYFQGDFEIFVMNLDQSHDVNISNTKGSDFGPQWLPDGKKILFGSDRSGNSDIYIMDEDGENVKNITNTPEIDEFGFSLSPDGSKIAFHLIHREAKKKYIDLYTMNTDGTQRKNLTKNQVTQQNLFVPYYDGAPPIFYGSSWSIDGKKIAFSSKRNSSNFQIFTIRSNGQELKQLTHNNVNNVFPFWVIEK</sequence>
<name>A0A316KZX4_9FLAO</name>
<evidence type="ECO:0000256" key="1">
    <source>
        <dbReference type="ARBA" id="ARBA00009820"/>
    </source>
</evidence>
<reference evidence="2 3" key="1">
    <citation type="submission" date="2018-05" db="EMBL/GenBank/DDBJ databases">
        <title>Complete genome sequence of Flagellimonas aquimarina ECD12 isolated from seaweed Ecklonia cava.</title>
        <authorList>
            <person name="Choi S."/>
            <person name="Seong C."/>
        </authorList>
    </citation>
    <scope>NUCLEOTIDE SEQUENCE [LARGE SCALE GENOMIC DNA]</scope>
    <source>
        <strain evidence="2 3">ECD12</strain>
    </source>
</reference>
<protein>
    <recommendedName>
        <fullName evidence="4">DUF5050 domain-containing protein</fullName>
    </recommendedName>
</protein>
<dbReference type="SUPFAM" id="SSF69304">
    <property type="entry name" value="Tricorn protease N-terminal domain"/>
    <property type="match status" value="1"/>
</dbReference>
<dbReference type="Proteomes" id="UP000245762">
    <property type="component" value="Unassembled WGS sequence"/>
</dbReference>
<dbReference type="PANTHER" id="PTHR36842">
    <property type="entry name" value="PROTEIN TOLB HOMOLOG"/>
    <property type="match status" value="1"/>
</dbReference>
<dbReference type="RefSeq" id="WP_109659259.1">
    <property type="nucleotide sequence ID" value="NZ_QGEG01000001.1"/>
</dbReference>
<dbReference type="OrthoDB" id="9815657at2"/>
<dbReference type="Gene3D" id="2.120.10.30">
    <property type="entry name" value="TolB, C-terminal domain"/>
    <property type="match status" value="2"/>
</dbReference>
<dbReference type="Pfam" id="PF07676">
    <property type="entry name" value="PD40"/>
    <property type="match status" value="4"/>
</dbReference>
<evidence type="ECO:0000313" key="3">
    <source>
        <dbReference type="Proteomes" id="UP000245762"/>
    </source>
</evidence>
<organism evidence="2 3">
    <name type="scientific">Flagellimonas aquimarina</name>
    <dbReference type="NCBI Taxonomy" id="2201895"/>
    <lineage>
        <taxon>Bacteria</taxon>
        <taxon>Pseudomonadati</taxon>
        <taxon>Bacteroidota</taxon>
        <taxon>Flavobacteriia</taxon>
        <taxon>Flavobacteriales</taxon>
        <taxon>Flavobacteriaceae</taxon>
        <taxon>Flagellimonas</taxon>
    </lineage>
</organism>
<keyword evidence="3" id="KW-1185">Reference proteome</keyword>
<dbReference type="Gene3D" id="2.130.10.10">
    <property type="entry name" value="YVTN repeat-like/Quinoprotein amine dehydrogenase"/>
    <property type="match status" value="1"/>
</dbReference>
<accession>A0A316KZX4</accession>
<dbReference type="EMBL" id="QGEG01000001">
    <property type="protein sequence ID" value="PWL39404.1"/>
    <property type="molecule type" value="Genomic_DNA"/>
</dbReference>
<dbReference type="InterPro" id="IPR011659">
    <property type="entry name" value="WD40"/>
</dbReference>
<comment type="similarity">
    <text evidence="1">Belongs to the TolB family.</text>
</comment>
<dbReference type="InterPro" id="IPR015943">
    <property type="entry name" value="WD40/YVTN_repeat-like_dom_sf"/>
</dbReference>
<proteinExistence type="inferred from homology"/>
<dbReference type="InterPro" id="IPR011042">
    <property type="entry name" value="6-blade_b-propeller_TolB-like"/>
</dbReference>
<dbReference type="PANTHER" id="PTHR36842:SF1">
    <property type="entry name" value="PROTEIN TOLB"/>
    <property type="match status" value="1"/>
</dbReference>